<comment type="caution">
    <text evidence="10">The sequence shown here is derived from an EMBL/GenBank/DDBJ whole genome shotgun (WGS) entry which is preliminary data.</text>
</comment>
<dbReference type="PROSITE" id="PS51257">
    <property type="entry name" value="PROKAR_LIPOPROTEIN"/>
    <property type="match status" value="1"/>
</dbReference>
<accession>A0A5D4SN91</accession>
<dbReference type="PANTHER" id="PTHR35789:SF1">
    <property type="entry name" value="SPORE GERMINATION PROTEIN B3"/>
    <property type="match status" value="1"/>
</dbReference>
<evidence type="ECO:0000256" key="3">
    <source>
        <dbReference type="ARBA" id="ARBA00022544"/>
    </source>
</evidence>
<evidence type="ECO:0000259" key="9">
    <source>
        <dbReference type="Pfam" id="PF25198"/>
    </source>
</evidence>
<keyword evidence="6" id="KW-0564">Palmitate</keyword>
<dbReference type="InterPro" id="IPR046953">
    <property type="entry name" value="Spore_GerAC-like_C"/>
</dbReference>
<comment type="subcellular location">
    <subcellularLocation>
        <location evidence="1">Membrane</location>
        <topology evidence="1">Lipid-anchor</topology>
    </subcellularLocation>
</comment>
<evidence type="ECO:0000256" key="5">
    <source>
        <dbReference type="ARBA" id="ARBA00023136"/>
    </source>
</evidence>
<dbReference type="Gene3D" id="3.30.300.210">
    <property type="entry name" value="Nutrient germinant receptor protein C, domain 3"/>
    <property type="match status" value="1"/>
</dbReference>
<evidence type="ECO:0000256" key="4">
    <source>
        <dbReference type="ARBA" id="ARBA00022729"/>
    </source>
</evidence>
<sequence>MRKIIWLCVIVILSGCVAQKPLEELGLITAMGYDNEDDMVKGTIIYYEFDPLHPNNTKMVTTLAHTSKGIRQKENLASSRRLVSGQLRVAIYGEELAKGGIISIIDTLSRDAEIGTMSFLAVSKPQAHDLLQMSQDSEDVTNAGTFLYDLITQNVNGDTLLSPTLHEFMQCYYSEGRDPVLPLLNFKDNTIIIEGLSLFQDDKVVGELDSNDSFYIKLLLDPFEAGNTEITIPKEQLKEFILTSNNKQEDSVFVSLDHLRSDTAIKLKDKQVPSYSIEINVKTRMQEISENYDLGNPEAIKKLEEAIGKDMEGKLMQVLEKSREMGADPVGFGNYYRAKVGYDSFSKEEWRERYQNAKYTIRINVEILRTGVMD</sequence>
<dbReference type="OrthoDB" id="2592518at2"/>
<feature type="domain" description="Spore germination protein N-terminal" evidence="9">
    <location>
        <begin position="19"/>
        <end position="184"/>
    </location>
</feature>
<dbReference type="Pfam" id="PF25198">
    <property type="entry name" value="Spore_GerAC_N"/>
    <property type="match status" value="1"/>
</dbReference>
<dbReference type="RefSeq" id="WP_148989746.1">
    <property type="nucleotide sequence ID" value="NZ_VTEV01000009.1"/>
</dbReference>
<evidence type="ECO:0000256" key="7">
    <source>
        <dbReference type="ARBA" id="ARBA00023288"/>
    </source>
</evidence>
<evidence type="ECO:0000256" key="6">
    <source>
        <dbReference type="ARBA" id="ARBA00023139"/>
    </source>
</evidence>
<keyword evidence="4" id="KW-0732">Signal</keyword>
<keyword evidence="7" id="KW-0449">Lipoprotein</keyword>
<keyword evidence="3" id="KW-0309">Germination</keyword>
<evidence type="ECO:0000313" key="11">
    <source>
        <dbReference type="Proteomes" id="UP000322524"/>
    </source>
</evidence>
<gene>
    <name evidence="10" type="ORF">FZC76_18960</name>
</gene>
<dbReference type="NCBIfam" id="TIGR02887">
    <property type="entry name" value="spore_ger_x_C"/>
    <property type="match status" value="1"/>
</dbReference>
<protein>
    <submittedName>
        <fullName evidence="10">Ger(X)C family spore germination protein</fullName>
    </submittedName>
</protein>
<organism evidence="10 11">
    <name type="scientific">Sutcliffiella horikoshii</name>
    <dbReference type="NCBI Taxonomy" id="79883"/>
    <lineage>
        <taxon>Bacteria</taxon>
        <taxon>Bacillati</taxon>
        <taxon>Bacillota</taxon>
        <taxon>Bacilli</taxon>
        <taxon>Bacillales</taxon>
        <taxon>Bacillaceae</taxon>
        <taxon>Sutcliffiella</taxon>
    </lineage>
</organism>
<dbReference type="GO" id="GO:0009847">
    <property type="term" value="P:spore germination"/>
    <property type="evidence" value="ECO:0007669"/>
    <property type="project" value="InterPro"/>
</dbReference>
<comment type="similarity">
    <text evidence="2">Belongs to the GerABKC lipoprotein family.</text>
</comment>
<evidence type="ECO:0000259" key="8">
    <source>
        <dbReference type="Pfam" id="PF05504"/>
    </source>
</evidence>
<evidence type="ECO:0000256" key="2">
    <source>
        <dbReference type="ARBA" id="ARBA00007886"/>
    </source>
</evidence>
<dbReference type="AlphaFoldDB" id="A0A5D4SN91"/>
<dbReference type="Pfam" id="PF05504">
    <property type="entry name" value="Spore_GerAC"/>
    <property type="match status" value="1"/>
</dbReference>
<dbReference type="InterPro" id="IPR038501">
    <property type="entry name" value="Spore_GerAC_C_sf"/>
</dbReference>
<keyword evidence="5" id="KW-0472">Membrane</keyword>
<reference evidence="10 11" key="1">
    <citation type="submission" date="2019-08" db="EMBL/GenBank/DDBJ databases">
        <title>Bacillus genomes from the desert of Cuatro Cienegas, Coahuila.</title>
        <authorList>
            <person name="Olmedo-Alvarez G."/>
        </authorList>
    </citation>
    <scope>NUCLEOTIDE SEQUENCE [LARGE SCALE GENOMIC DNA]</scope>
    <source>
        <strain evidence="10 11">CH28_1T</strain>
    </source>
</reference>
<feature type="domain" description="Spore germination GerAC-like C-terminal" evidence="8">
    <location>
        <begin position="194"/>
        <end position="371"/>
    </location>
</feature>
<dbReference type="InterPro" id="IPR057336">
    <property type="entry name" value="GerAC_N"/>
</dbReference>
<dbReference type="EMBL" id="VTEV01000009">
    <property type="protein sequence ID" value="TYS63572.1"/>
    <property type="molecule type" value="Genomic_DNA"/>
</dbReference>
<proteinExistence type="inferred from homology"/>
<dbReference type="InterPro" id="IPR008844">
    <property type="entry name" value="Spore_GerAC-like"/>
</dbReference>
<dbReference type="PANTHER" id="PTHR35789">
    <property type="entry name" value="SPORE GERMINATION PROTEIN B3"/>
    <property type="match status" value="1"/>
</dbReference>
<evidence type="ECO:0000313" key="10">
    <source>
        <dbReference type="EMBL" id="TYS63572.1"/>
    </source>
</evidence>
<name>A0A5D4SN91_9BACI</name>
<evidence type="ECO:0000256" key="1">
    <source>
        <dbReference type="ARBA" id="ARBA00004635"/>
    </source>
</evidence>
<dbReference type="Proteomes" id="UP000322524">
    <property type="component" value="Unassembled WGS sequence"/>
</dbReference>
<dbReference type="GO" id="GO:0016020">
    <property type="term" value="C:membrane"/>
    <property type="evidence" value="ECO:0007669"/>
    <property type="project" value="UniProtKB-SubCell"/>
</dbReference>